<keyword evidence="5" id="KW-0663">Pyridoxal phosphate</keyword>
<feature type="compositionally biased region" description="Polar residues" evidence="6">
    <location>
        <begin position="34"/>
        <end position="50"/>
    </location>
</feature>
<dbReference type="Proteomes" id="UP000054845">
    <property type="component" value="Unassembled WGS sequence"/>
</dbReference>
<evidence type="ECO:0000256" key="2">
    <source>
        <dbReference type="ARBA" id="ARBA00007441"/>
    </source>
</evidence>
<dbReference type="GO" id="GO:0030170">
    <property type="term" value="F:pyridoxal phosphate binding"/>
    <property type="evidence" value="ECO:0007669"/>
    <property type="project" value="InterPro"/>
</dbReference>
<organism evidence="8 9">
    <name type="scientific">Ceraceosorus bombacis</name>
    <dbReference type="NCBI Taxonomy" id="401625"/>
    <lineage>
        <taxon>Eukaryota</taxon>
        <taxon>Fungi</taxon>
        <taxon>Dikarya</taxon>
        <taxon>Basidiomycota</taxon>
        <taxon>Ustilaginomycotina</taxon>
        <taxon>Exobasidiomycetes</taxon>
        <taxon>Ceraceosorales</taxon>
        <taxon>Ceraceosoraceae</taxon>
        <taxon>Ceraceosorus</taxon>
    </lineage>
</organism>
<feature type="region of interest" description="Disordered" evidence="6">
    <location>
        <begin position="26"/>
        <end position="51"/>
    </location>
</feature>
<dbReference type="SUPFAM" id="SSF53383">
    <property type="entry name" value="PLP-dependent transferases"/>
    <property type="match status" value="1"/>
</dbReference>
<accession>A0A0P1BCA1</accession>
<dbReference type="InterPro" id="IPR015421">
    <property type="entry name" value="PyrdxlP-dep_Trfase_major"/>
</dbReference>
<comment type="cofactor">
    <cofactor evidence="1">
        <name>pyridoxal 5'-phosphate</name>
        <dbReference type="ChEBI" id="CHEBI:597326"/>
    </cofactor>
</comment>
<keyword evidence="3 8" id="KW-0032">Aminotransferase</keyword>
<keyword evidence="9" id="KW-1185">Reference proteome</keyword>
<name>A0A0P1BCA1_9BASI</name>
<dbReference type="GO" id="GO:1901605">
    <property type="term" value="P:alpha-amino acid metabolic process"/>
    <property type="evidence" value="ECO:0007669"/>
    <property type="project" value="TreeGrafter"/>
</dbReference>
<sequence length="522" mass="55663">MAPTATNGADIAAVASAEATANGHGASAGKAAQLSHSHGNSSARGKTSSGGVDIQSMLSEAALRRPPSAIRSLFPAELIPGMLSFLAGKPNPSTFPIDAVSINVKPTPGAPEQSTQQISVSGKDLEAGMNYGPTAGIKGLNDWLVAFQTRIHGREMVQQQAHGKAKWRVTVGNGSQDLLTKTFTALLNPGDSILVESPVYTGILPQLTVAQAFMAPVQSDAEGMCPKSLLSVLSNWHTDEKTKSHPFPKFVYTVPTGANPAGTTASEQRKRDVLSVVRRFNVLLLEDDPYIFLSFEGLGQDPVTRKRVRSYWDLERDESDALGDGFVVRFDSFSKIIGGGLRLGFMTGPDALIDAVDLDSSSANLQPSGLAQAVIYRLLQHWGPEGLLRHVDSVASFYQARRDAFERHAQKILGSAGGKVAVAEWVTPVAGMFLWLKLKLPPSAASVQAGTPDQGDSFALITEKARAKGILAVPGIAFLPGSDADTPTPYVRVSFSILEEEHFAEALQRLRAVVEEAQNESK</sequence>
<evidence type="ECO:0000313" key="9">
    <source>
        <dbReference type="Proteomes" id="UP000054845"/>
    </source>
</evidence>
<evidence type="ECO:0000256" key="5">
    <source>
        <dbReference type="ARBA" id="ARBA00022898"/>
    </source>
</evidence>
<dbReference type="Gene3D" id="3.40.640.10">
    <property type="entry name" value="Type I PLP-dependent aspartate aminotransferase-like (Major domain)"/>
    <property type="match status" value="1"/>
</dbReference>
<dbReference type="CDD" id="cd00609">
    <property type="entry name" value="AAT_like"/>
    <property type="match status" value="1"/>
</dbReference>
<protein>
    <submittedName>
        <fullName evidence="8">Related to kynurenine alpha-aminoadipate aminotransferase mitochondrial</fullName>
    </submittedName>
</protein>
<proteinExistence type="inferred from homology"/>
<evidence type="ECO:0000313" key="8">
    <source>
        <dbReference type="EMBL" id="CEH13639.1"/>
    </source>
</evidence>
<dbReference type="STRING" id="401625.A0A0P1BCA1"/>
<evidence type="ECO:0000259" key="7">
    <source>
        <dbReference type="Pfam" id="PF00155"/>
    </source>
</evidence>
<dbReference type="InterPro" id="IPR004839">
    <property type="entry name" value="Aminotransferase_I/II_large"/>
</dbReference>
<evidence type="ECO:0000256" key="3">
    <source>
        <dbReference type="ARBA" id="ARBA00022576"/>
    </source>
</evidence>
<dbReference type="EMBL" id="CCYA01000221">
    <property type="protein sequence ID" value="CEH13639.1"/>
    <property type="molecule type" value="Genomic_DNA"/>
</dbReference>
<dbReference type="Pfam" id="PF00155">
    <property type="entry name" value="Aminotran_1_2"/>
    <property type="match status" value="1"/>
</dbReference>
<dbReference type="OrthoDB" id="691673at2759"/>
<evidence type="ECO:0000256" key="6">
    <source>
        <dbReference type="SAM" id="MobiDB-lite"/>
    </source>
</evidence>
<comment type="similarity">
    <text evidence="2">Belongs to the class-I pyridoxal-phosphate-dependent aminotransferase family.</text>
</comment>
<dbReference type="AlphaFoldDB" id="A0A0P1BCA1"/>
<reference evidence="8 9" key="1">
    <citation type="submission" date="2014-09" db="EMBL/GenBank/DDBJ databases">
        <authorList>
            <person name="Magalhaes I.L.F."/>
            <person name="Oliveira U."/>
            <person name="Santos F.R."/>
            <person name="Vidigal T.H.D.A."/>
            <person name="Brescovit A.D."/>
            <person name="Santos A.J."/>
        </authorList>
    </citation>
    <scope>NUCLEOTIDE SEQUENCE [LARGE SCALE GENOMIC DNA]</scope>
</reference>
<keyword evidence="4 8" id="KW-0808">Transferase</keyword>
<evidence type="ECO:0000256" key="4">
    <source>
        <dbReference type="ARBA" id="ARBA00022679"/>
    </source>
</evidence>
<dbReference type="GO" id="GO:0008483">
    <property type="term" value="F:transaminase activity"/>
    <property type="evidence" value="ECO:0007669"/>
    <property type="project" value="UniProtKB-KW"/>
</dbReference>
<dbReference type="InterPro" id="IPR015424">
    <property type="entry name" value="PyrdxlP-dep_Trfase"/>
</dbReference>
<dbReference type="InterPro" id="IPR050859">
    <property type="entry name" value="Class-I_PLP-dep_aminotransf"/>
</dbReference>
<feature type="domain" description="Aminotransferase class I/classII large" evidence="7">
    <location>
        <begin position="129"/>
        <end position="510"/>
    </location>
</feature>
<dbReference type="PANTHER" id="PTHR42790:SF19">
    <property type="entry name" value="KYNURENINE_ALPHA-AMINOADIPATE AMINOTRANSFERASE, MITOCHONDRIAL"/>
    <property type="match status" value="1"/>
</dbReference>
<evidence type="ECO:0000256" key="1">
    <source>
        <dbReference type="ARBA" id="ARBA00001933"/>
    </source>
</evidence>
<dbReference type="PANTHER" id="PTHR42790">
    <property type="entry name" value="AMINOTRANSFERASE"/>
    <property type="match status" value="1"/>
</dbReference>